<evidence type="ECO:0000313" key="2">
    <source>
        <dbReference type="EMBL" id="KIN97585.1"/>
    </source>
</evidence>
<feature type="transmembrane region" description="Helical" evidence="1">
    <location>
        <begin position="191"/>
        <end position="211"/>
    </location>
</feature>
<reference evidence="2 3" key="1">
    <citation type="submission" date="2014-04" db="EMBL/GenBank/DDBJ databases">
        <authorList>
            <consortium name="DOE Joint Genome Institute"/>
            <person name="Kuo A."/>
            <person name="Kohler A."/>
            <person name="Costa M.D."/>
            <person name="Nagy L.G."/>
            <person name="Floudas D."/>
            <person name="Copeland A."/>
            <person name="Barry K.W."/>
            <person name="Cichocki N."/>
            <person name="Veneault-Fourrey C."/>
            <person name="LaButti K."/>
            <person name="Lindquist E.A."/>
            <person name="Lipzen A."/>
            <person name="Lundell T."/>
            <person name="Morin E."/>
            <person name="Murat C."/>
            <person name="Sun H."/>
            <person name="Tunlid A."/>
            <person name="Henrissat B."/>
            <person name="Grigoriev I.V."/>
            <person name="Hibbett D.S."/>
            <person name="Martin F."/>
            <person name="Nordberg H.P."/>
            <person name="Cantor M.N."/>
            <person name="Hua S.X."/>
        </authorList>
    </citation>
    <scope>NUCLEOTIDE SEQUENCE [LARGE SCALE GENOMIC DNA]</scope>
    <source>
        <strain evidence="2 3">Marx 270</strain>
    </source>
</reference>
<gene>
    <name evidence="2" type="ORF">M404DRAFT_891025</name>
</gene>
<feature type="transmembrane region" description="Helical" evidence="1">
    <location>
        <begin position="121"/>
        <end position="139"/>
    </location>
</feature>
<dbReference type="HOGENOM" id="CLU_078589_0_0_1"/>
<keyword evidence="3" id="KW-1185">Reference proteome</keyword>
<evidence type="ECO:0000256" key="1">
    <source>
        <dbReference type="SAM" id="Phobius"/>
    </source>
</evidence>
<feature type="transmembrane region" description="Helical" evidence="1">
    <location>
        <begin position="151"/>
        <end position="179"/>
    </location>
</feature>
<keyword evidence="1" id="KW-1133">Transmembrane helix</keyword>
<keyword evidence="1" id="KW-0472">Membrane</keyword>
<dbReference type="Proteomes" id="UP000054217">
    <property type="component" value="Unassembled WGS sequence"/>
</dbReference>
<evidence type="ECO:0000313" key="3">
    <source>
        <dbReference type="Proteomes" id="UP000054217"/>
    </source>
</evidence>
<name>A0A0C3NPT3_PISTI</name>
<reference evidence="3" key="2">
    <citation type="submission" date="2015-01" db="EMBL/GenBank/DDBJ databases">
        <title>Evolutionary Origins and Diversification of the Mycorrhizal Mutualists.</title>
        <authorList>
            <consortium name="DOE Joint Genome Institute"/>
            <consortium name="Mycorrhizal Genomics Consortium"/>
            <person name="Kohler A."/>
            <person name="Kuo A."/>
            <person name="Nagy L.G."/>
            <person name="Floudas D."/>
            <person name="Copeland A."/>
            <person name="Barry K.W."/>
            <person name="Cichocki N."/>
            <person name="Veneault-Fourrey C."/>
            <person name="LaButti K."/>
            <person name="Lindquist E.A."/>
            <person name="Lipzen A."/>
            <person name="Lundell T."/>
            <person name="Morin E."/>
            <person name="Murat C."/>
            <person name="Riley R."/>
            <person name="Ohm R."/>
            <person name="Sun H."/>
            <person name="Tunlid A."/>
            <person name="Henrissat B."/>
            <person name="Grigoriev I.V."/>
            <person name="Hibbett D.S."/>
            <person name="Martin F."/>
        </authorList>
    </citation>
    <scope>NUCLEOTIDE SEQUENCE [LARGE SCALE GENOMIC DNA]</scope>
    <source>
        <strain evidence="3">Marx 270</strain>
    </source>
</reference>
<dbReference type="InParanoid" id="A0A0C3NPT3"/>
<dbReference type="AlphaFoldDB" id="A0A0C3NPT3"/>
<accession>A0A0C3NPT3</accession>
<organism evidence="2 3">
    <name type="scientific">Pisolithus tinctorius Marx 270</name>
    <dbReference type="NCBI Taxonomy" id="870435"/>
    <lineage>
        <taxon>Eukaryota</taxon>
        <taxon>Fungi</taxon>
        <taxon>Dikarya</taxon>
        <taxon>Basidiomycota</taxon>
        <taxon>Agaricomycotina</taxon>
        <taxon>Agaricomycetes</taxon>
        <taxon>Agaricomycetidae</taxon>
        <taxon>Boletales</taxon>
        <taxon>Sclerodermatineae</taxon>
        <taxon>Pisolithaceae</taxon>
        <taxon>Pisolithus</taxon>
    </lineage>
</organism>
<dbReference type="EMBL" id="KN832027">
    <property type="protein sequence ID" value="KIN97585.1"/>
    <property type="molecule type" value="Genomic_DNA"/>
</dbReference>
<dbReference type="OrthoDB" id="2674865at2759"/>
<sequence length="237" mass="26930">MQSSLPSDTNLNRNHYPPVQTCGDCMHCCKPPLRQSLFTRSSLYGLIYMLMFLDHPGFIERSLKATQHHHKTNVDEWKEFWKTFQKDVGNINLLATVLLAGNANFLNITNQHGLSYWPQKLSYVSLVAALGSILMGLAVRNPRFFTAYSAFYFQVMVLVLGFPFELFLYSIILFIAALIVHLSINAAKLQIYAAVAIMGVVIICLFLYWLVTEPLDGWQFLPQECKSRGTEEPSQNA</sequence>
<keyword evidence="1" id="KW-0812">Transmembrane</keyword>
<feature type="transmembrane region" description="Helical" evidence="1">
    <location>
        <begin position="91"/>
        <end position="109"/>
    </location>
</feature>
<proteinExistence type="predicted"/>
<protein>
    <submittedName>
        <fullName evidence="2">Uncharacterized protein</fullName>
    </submittedName>
</protein>